<gene>
    <name evidence="1" type="ORF">KFK09_022082</name>
</gene>
<name>A0A8T3AHP0_DENNO</name>
<evidence type="ECO:0000313" key="2">
    <source>
        <dbReference type="Proteomes" id="UP000829196"/>
    </source>
</evidence>
<dbReference type="Proteomes" id="UP000829196">
    <property type="component" value="Unassembled WGS sequence"/>
</dbReference>
<organism evidence="1 2">
    <name type="scientific">Dendrobium nobile</name>
    <name type="common">Orchid</name>
    <dbReference type="NCBI Taxonomy" id="94219"/>
    <lineage>
        <taxon>Eukaryota</taxon>
        <taxon>Viridiplantae</taxon>
        <taxon>Streptophyta</taxon>
        <taxon>Embryophyta</taxon>
        <taxon>Tracheophyta</taxon>
        <taxon>Spermatophyta</taxon>
        <taxon>Magnoliopsida</taxon>
        <taxon>Liliopsida</taxon>
        <taxon>Asparagales</taxon>
        <taxon>Orchidaceae</taxon>
        <taxon>Epidendroideae</taxon>
        <taxon>Malaxideae</taxon>
        <taxon>Dendrobiinae</taxon>
        <taxon>Dendrobium</taxon>
    </lineage>
</organism>
<keyword evidence="2" id="KW-1185">Reference proteome</keyword>
<dbReference type="AlphaFoldDB" id="A0A8T3AHP0"/>
<dbReference type="EMBL" id="JAGYWB010000016">
    <property type="protein sequence ID" value="KAI0495779.1"/>
    <property type="molecule type" value="Genomic_DNA"/>
</dbReference>
<reference evidence="1" key="1">
    <citation type="journal article" date="2022" name="Front. Genet.">
        <title>Chromosome-Scale Assembly of the Dendrobium nobile Genome Provides Insights Into the Molecular Mechanism of the Biosynthesis of the Medicinal Active Ingredient of Dendrobium.</title>
        <authorList>
            <person name="Xu Q."/>
            <person name="Niu S.-C."/>
            <person name="Li K.-L."/>
            <person name="Zheng P.-J."/>
            <person name="Zhang X.-J."/>
            <person name="Jia Y."/>
            <person name="Liu Y."/>
            <person name="Niu Y.-X."/>
            <person name="Yu L.-H."/>
            <person name="Chen D.-F."/>
            <person name="Zhang G.-Q."/>
        </authorList>
    </citation>
    <scope>NUCLEOTIDE SEQUENCE</scope>
    <source>
        <tissue evidence="1">Leaf</tissue>
    </source>
</reference>
<dbReference type="SMR" id="A0A8T3AHP0"/>
<sequence>MEKRADSECRSHCAKCEEKGRISEEERNEAFDPLPASSSGYGLPTWLEIKTCLRFGLFGSRI</sequence>
<evidence type="ECO:0000313" key="1">
    <source>
        <dbReference type="EMBL" id="KAI0495779.1"/>
    </source>
</evidence>
<accession>A0A8T3AHP0</accession>
<comment type="caution">
    <text evidence="1">The sequence shown here is derived from an EMBL/GenBank/DDBJ whole genome shotgun (WGS) entry which is preliminary data.</text>
</comment>
<proteinExistence type="predicted"/>
<protein>
    <submittedName>
        <fullName evidence="1">Uncharacterized protein</fullName>
    </submittedName>
</protein>